<feature type="domain" description="Glutamine amidotransferase" evidence="2">
    <location>
        <begin position="4"/>
        <end position="184"/>
    </location>
</feature>
<dbReference type="Proteomes" id="UP000189661">
    <property type="component" value="Chromosome"/>
</dbReference>
<protein>
    <submittedName>
        <fullName evidence="3">Aminodeoxychorismate/anthranilate synthase component II</fullName>
    </submittedName>
</protein>
<evidence type="ECO:0000313" key="4">
    <source>
        <dbReference type="Proteomes" id="UP000189661"/>
    </source>
</evidence>
<dbReference type="InterPro" id="IPR029062">
    <property type="entry name" value="Class_I_gatase-like"/>
</dbReference>
<name>A0ABM6IWM7_9BACL</name>
<proteinExistence type="predicted"/>
<dbReference type="PRINTS" id="PR00097">
    <property type="entry name" value="ANTSNTHASEII"/>
</dbReference>
<dbReference type="PRINTS" id="PR00096">
    <property type="entry name" value="GATASE"/>
</dbReference>
<dbReference type="RefSeq" id="WP_071152847.1">
    <property type="nucleotide sequence ID" value="NZ_CP019401.1"/>
</dbReference>
<dbReference type="Pfam" id="PF00117">
    <property type="entry name" value="GATase"/>
    <property type="match status" value="1"/>
</dbReference>
<dbReference type="CDD" id="cd01743">
    <property type="entry name" value="GATase1_Anthranilate_Synthase"/>
    <property type="match status" value="1"/>
</dbReference>
<evidence type="ECO:0000259" key="2">
    <source>
        <dbReference type="Pfam" id="PF00117"/>
    </source>
</evidence>
<accession>A0ABM6IWM7</accession>
<dbReference type="PANTHER" id="PTHR43418">
    <property type="entry name" value="MULTIFUNCTIONAL TRYPTOPHAN BIOSYNTHESIS PROTEIN-RELATED"/>
    <property type="match status" value="1"/>
</dbReference>
<evidence type="ECO:0000256" key="1">
    <source>
        <dbReference type="ARBA" id="ARBA00022962"/>
    </source>
</evidence>
<dbReference type="PRINTS" id="PR00099">
    <property type="entry name" value="CPSGATASE"/>
</dbReference>
<dbReference type="InterPro" id="IPR050472">
    <property type="entry name" value="Anth_synth/Amidotransfase"/>
</dbReference>
<dbReference type="InterPro" id="IPR017926">
    <property type="entry name" value="GATASE"/>
</dbReference>
<keyword evidence="1" id="KW-0315">Glutamine amidotransferase</keyword>
<reference evidence="3 4" key="1">
    <citation type="submission" date="2017-01" db="EMBL/GenBank/DDBJ databases">
        <title>Planococcus faecalis genome complete sequence.</title>
        <authorList>
            <person name="Lee P.C."/>
        </authorList>
    </citation>
    <scope>NUCLEOTIDE SEQUENCE [LARGE SCALE GENOMIC DNA]</scope>
    <source>
        <strain evidence="3 4">AJ003</strain>
    </source>
</reference>
<dbReference type="PANTHER" id="PTHR43418:SF4">
    <property type="entry name" value="MULTIFUNCTIONAL TRYPTOPHAN BIOSYNTHESIS PROTEIN"/>
    <property type="match status" value="1"/>
</dbReference>
<dbReference type="EMBL" id="CP019401">
    <property type="protein sequence ID" value="AQU80790.1"/>
    <property type="molecule type" value="Genomic_DNA"/>
</dbReference>
<dbReference type="NCBIfam" id="TIGR00566">
    <property type="entry name" value="trpG_papA"/>
    <property type="match status" value="1"/>
</dbReference>
<gene>
    <name evidence="3" type="ORF">AJGP001_16495</name>
</gene>
<dbReference type="PROSITE" id="PS51273">
    <property type="entry name" value="GATASE_TYPE_1"/>
    <property type="match status" value="1"/>
</dbReference>
<dbReference type="SUPFAM" id="SSF52317">
    <property type="entry name" value="Class I glutamine amidotransferase-like"/>
    <property type="match status" value="1"/>
</dbReference>
<dbReference type="InterPro" id="IPR006221">
    <property type="entry name" value="TrpG/PapA_dom"/>
</dbReference>
<sequence length="207" mass="22452">MIIIIDNQDSFTYNLVHYFEQLDDAVIVFQNDELTVTRLENLAPDLIVLSPGPGRPTATGASQAVLTELSGQIPILGVCLGHQTIIEHFGGQVVKGSRPMHGKVSILTHDEGGLFKGITNPTAVTRYHSLVAQEPLPTCLVVTARSEDGAVMAVRHQSMPVEGIQFHPESILTAEGFAMLKNCYELAKWWKENNKGGAGNVKPSPIV</sequence>
<dbReference type="Gene3D" id="3.40.50.880">
    <property type="match status" value="1"/>
</dbReference>
<keyword evidence="4" id="KW-1185">Reference proteome</keyword>
<organism evidence="3 4">
    <name type="scientific">Planococcus faecalis</name>
    <dbReference type="NCBI Taxonomy" id="1598147"/>
    <lineage>
        <taxon>Bacteria</taxon>
        <taxon>Bacillati</taxon>
        <taxon>Bacillota</taxon>
        <taxon>Bacilli</taxon>
        <taxon>Bacillales</taxon>
        <taxon>Caryophanaceae</taxon>
        <taxon>Planococcus</taxon>
    </lineage>
</organism>
<evidence type="ECO:0000313" key="3">
    <source>
        <dbReference type="EMBL" id="AQU80790.1"/>
    </source>
</evidence>